<dbReference type="InterPro" id="IPR002575">
    <property type="entry name" value="Aminoglycoside_PTrfase"/>
</dbReference>
<evidence type="ECO:0000313" key="3">
    <source>
        <dbReference type="EMBL" id="OJJ46471.1"/>
    </source>
</evidence>
<dbReference type="GeneID" id="34611302"/>
<dbReference type="PANTHER" id="PTHR21310:SF56">
    <property type="entry name" value="AMINOGLYCOSIDE PHOSPHOTRANSFERASE DOMAIN-CONTAINING PROTEIN"/>
    <property type="match status" value="1"/>
</dbReference>
<dbReference type="SUPFAM" id="SSF56112">
    <property type="entry name" value="Protein kinase-like (PK-like)"/>
    <property type="match status" value="1"/>
</dbReference>
<name>A0A1L9SH45_9EURO</name>
<dbReference type="InterPro" id="IPR051678">
    <property type="entry name" value="AGP_Transferase"/>
</dbReference>
<dbReference type="STRING" id="1073090.A0A1L9SH45"/>
<reference evidence="4" key="1">
    <citation type="journal article" date="2017" name="Genome Biol.">
        <title>Comparative genomics reveals high biological diversity and specific adaptations in the industrially and medically important fungal genus Aspergillus.</title>
        <authorList>
            <person name="de Vries R.P."/>
            <person name="Riley R."/>
            <person name="Wiebenga A."/>
            <person name="Aguilar-Osorio G."/>
            <person name="Amillis S."/>
            <person name="Uchima C.A."/>
            <person name="Anderluh G."/>
            <person name="Asadollahi M."/>
            <person name="Askin M."/>
            <person name="Barry K."/>
            <person name="Battaglia E."/>
            <person name="Bayram O."/>
            <person name="Benocci T."/>
            <person name="Braus-Stromeyer S.A."/>
            <person name="Caldana C."/>
            <person name="Canovas D."/>
            <person name="Cerqueira G.C."/>
            <person name="Chen F."/>
            <person name="Chen W."/>
            <person name="Choi C."/>
            <person name="Clum A."/>
            <person name="Dos Santos R.A."/>
            <person name="Damasio A.R."/>
            <person name="Diallinas G."/>
            <person name="Emri T."/>
            <person name="Fekete E."/>
            <person name="Flipphi M."/>
            <person name="Freyberg S."/>
            <person name="Gallo A."/>
            <person name="Gournas C."/>
            <person name="Habgood R."/>
            <person name="Hainaut M."/>
            <person name="Harispe M.L."/>
            <person name="Henrissat B."/>
            <person name="Hilden K.S."/>
            <person name="Hope R."/>
            <person name="Hossain A."/>
            <person name="Karabika E."/>
            <person name="Karaffa L."/>
            <person name="Karanyi Z."/>
            <person name="Krasevec N."/>
            <person name="Kuo A."/>
            <person name="Kusch H."/>
            <person name="LaButti K."/>
            <person name="Lagendijk E.L."/>
            <person name="Lapidus A."/>
            <person name="Levasseur A."/>
            <person name="Lindquist E."/>
            <person name="Lipzen A."/>
            <person name="Logrieco A.F."/>
            <person name="MacCabe A."/>
            <person name="Maekelae M.R."/>
            <person name="Malavazi I."/>
            <person name="Melin P."/>
            <person name="Meyer V."/>
            <person name="Mielnichuk N."/>
            <person name="Miskei M."/>
            <person name="Molnar A.P."/>
            <person name="Mule G."/>
            <person name="Ngan C.Y."/>
            <person name="Orejas M."/>
            <person name="Orosz E."/>
            <person name="Ouedraogo J.P."/>
            <person name="Overkamp K.M."/>
            <person name="Park H.-S."/>
            <person name="Perrone G."/>
            <person name="Piumi F."/>
            <person name="Punt P.J."/>
            <person name="Ram A.F."/>
            <person name="Ramon A."/>
            <person name="Rauscher S."/>
            <person name="Record E."/>
            <person name="Riano-Pachon D.M."/>
            <person name="Robert V."/>
            <person name="Roehrig J."/>
            <person name="Ruller R."/>
            <person name="Salamov A."/>
            <person name="Salih N.S."/>
            <person name="Samson R.A."/>
            <person name="Sandor E."/>
            <person name="Sanguinetti M."/>
            <person name="Schuetze T."/>
            <person name="Sepcic K."/>
            <person name="Shelest E."/>
            <person name="Sherlock G."/>
            <person name="Sophianopoulou V."/>
            <person name="Squina F.M."/>
            <person name="Sun H."/>
            <person name="Susca A."/>
            <person name="Todd R.B."/>
            <person name="Tsang A."/>
            <person name="Unkles S.E."/>
            <person name="van de Wiele N."/>
            <person name="van Rossen-Uffink D."/>
            <person name="Oliveira J.V."/>
            <person name="Vesth T.C."/>
            <person name="Visser J."/>
            <person name="Yu J.-H."/>
            <person name="Zhou M."/>
            <person name="Andersen M.R."/>
            <person name="Archer D.B."/>
            <person name="Baker S.E."/>
            <person name="Benoit I."/>
            <person name="Brakhage A.A."/>
            <person name="Braus G.H."/>
            <person name="Fischer R."/>
            <person name="Frisvad J.C."/>
            <person name="Goldman G.H."/>
            <person name="Houbraken J."/>
            <person name="Oakley B."/>
            <person name="Pocsi I."/>
            <person name="Scazzocchio C."/>
            <person name="Seiboth B."/>
            <person name="vanKuyk P.A."/>
            <person name="Wortman J."/>
            <person name="Dyer P.S."/>
            <person name="Grigoriev I.V."/>
        </authorList>
    </citation>
    <scope>NUCLEOTIDE SEQUENCE [LARGE SCALE GENOMIC DNA]</scope>
    <source>
        <strain evidence="4">CBS 506.65</strain>
    </source>
</reference>
<evidence type="ECO:0000259" key="2">
    <source>
        <dbReference type="Pfam" id="PF01636"/>
    </source>
</evidence>
<organism evidence="3 4">
    <name type="scientific">Penicilliopsis zonata CBS 506.65</name>
    <dbReference type="NCBI Taxonomy" id="1073090"/>
    <lineage>
        <taxon>Eukaryota</taxon>
        <taxon>Fungi</taxon>
        <taxon>Dikarya</taxon>
        <taxon>Ascomycota</taxon>
        <taxon>Pezizomycotina</taxon>
        <taxon>Eurotiomycetes</taxon>
        <taxon>Eurotiomycetidae</taxon>
        <taxon>Eurotiales</taxon>
        <taxon>Aspergillaceae</taxon>
        <taxon>Penicilliopsis</taxon>
    </lineage>
</organism>
<feature type="compositionally biased region" description="Basic and acidic residues" evidence="1">
    <location>
        <begin position="13"/>
        <end position="22"/>
    </location>
</feature>
<gene>
    <name evidence="3" type="ORF">ASPZODRAFT_142285</name>
</gene>
<dbReference type="OrthoDB" id="4342075at2759"/>
<feature type="compositionally biased region" description="Low complexity" evidence="1">
    <location>
        <begin position="23"/>
        <end position="40"/>
    </location>
</feature>
<sequence length="428" mass="47380">MSEATSQLEQLDLESKSDHSKSDSTSSLSDSTNSQSDSSTLVYSQEPFETFKLRALKLCEAVLGAAASGEVSIERMRGGGFNRVIAVSVAGHEDGNQESVVKQYILRIPRFEIRQIVDDLAPLQLLRQESTIQIPHVVKFDATQSNALEQPYMIMMRISGSPLWPGYPDLSQELKCAIAKDLGAVYLQLHSIRSVTAGRITSLPCPEDPSKDSLRIQPLDRPAATDSTVPYEKGPAAQTVFDTIHAILQHQKDLATAMNPSAASFRIELYDQFLTIASEMDALGILAESGNCLCHRDLEPRNIMAHAQGISGILDWDSAIFAPLVMSCAPPMWLWAWNEEDEEDERLAGDIPSAPESRQLKELFEQAAGPTYLRFAYGAQYRLARTLIHFAIDGIQVAEDLDRADLLQSEWDEVRKLLESAKVAKEDE</sequence>
<dbReference type="Gene3D" id="3.90.1200.10">
    <property type="match status" value="1"/>
</dbReference>
<keyword evidence="4" id="KW-1185">Reference proteome</keyword>
<dbReference type="Proteomes" id="UP000184188">
    <property type="component" value="Unassembled WGS sequence"/>
</dbReference>
<dbReference type="EMBL" id="KV878342">
    <property type="protein sequence ID" value="OJJ46471.1"/>
    <property type="molecule type" value="Genomic_DNA"/>
</dbReference>
<evidence type="ECO:0000313" key="4">
    <source>
        <dbReference type="Proteomes" id="UP000184188"/>
    </source>
</evidence>
<dbReference type="VEuPathDB" id="FungiDB:ASPZODRAFT_142285"/>
<dbReference type="PANTHER" id="PTHR21310">
    <property type="entry name" value="AMINOGLYCOSIDE PHOSPHOTRANSFERASE-RELATED-RELATED"/>
    <property type="match status" value="1"/>
</dbReference>
<dbReference type="Pfam" id="PF01636">
    <property type="entry name" value="APH"/>
    <property type="match status" value="1"/>
</dbReference>
<proteinExistence type="predicted"/>
<dbReference type="AlphaFoldDB" id="A0A1L9SH45"/>
<dbReference type="InterPro" id="IPR011009">
    <property type="entry name" value="Kinase-like_dom_sf"/>
</dbReference>
<dbReference type="RefSeq" id="XP_022580981.1">
    <property type="nucleotide sequence ID" value="XM_022724837.1"/>
</dbReference>
<protein>
    <recommendedName>
        <fullName evidence="2">Aminoglycoside phosphotransferase domain-containing protein</fullName>
    </recommendedName>
</protein>
<feature type="region of interest" description="Disordered" evidence="1">
    <location>
        <begin position="1"/>
        <end position="40"/>
    </location>
</feature>
<accession>A0A1L9SH45</accession>
<feature type="domain" description="Aminoglycoside phosphotransferase" evidence="2">
    <location>
        <begin position="102"/>
        <end position="326"/>
    </location>
</feature>
<evidence type="ECO:0000256" key="1">
    <source>
        <dbReference type="SAM" id="MobiDB-lite"/>
    </source>
</evidence>